<feature type="domain" description="ArsA/GET3 Anion-transporting ATPase-like" evidence="9">
    <location>
        <begin position="26"/>
        <end position="328"/>
    </location>
</feature>
<dbReference type="GO" id="GO:0046872">
    <property type="term" value="F:metal ion binding"/>
    <property type="evidence" value="ECO:0007669"/>
    <property type="project" value="UniProtKB-KW"/>
</dbReference>
<dbReference type="EC" id="3.6.-.-" evidence="8"/>
<gene>
    <name evidence="10" type="ORF">CINCED_3A000962</name>
</gene>
<dbReference type="Gene3D" id="3.40.50.300">
    <property type="entry name" value="P-loop containing nucleotide triphosphate hydrolases"/>
    <property type="match status" value="1"/>
</dbReference>
<feature type="binding site" evidence="8">
    <location>
        <position position="279"/>
    </location>
    <ligand>
        <name>Zn(2+)</name>
        <dbReference type="ChEBI" id="CHEBI:29105"/>
        <note>ligand shared between dimeric partners</note>
    </ligand>
</feature>
<dbReference type="CDD" id="cd02035">
    <property type="entry name" value="ArsA"/>
    <property type="match status" value="1"/>
</dbReference>
<dbReference type="AlphaFoldDB" id="A0A5E4MAQ6"/>
<evidence type="ECO:0000256" key="2">
    <source>
        <dbReference type="ARBA" id="ARBA00022448"/>
    </source>
</evidence>
<dbReference type="NCBIfam" id="TIGR00345">
    <property type="entry name" value="GET3_arsA_TRC40"/>
    <property type="match status" value="1"/>
</dbReference>
<dbReference type="GO" id="GO:0005524">
    <property type="term" value="F:ATP binding"/>
    <property type="evidence" value="ECO:0007669"/>
    <property type="project" value="UniProtKB-UniRule"/>
</dbReference>
<feature type="binding site" evidence="8">
    <location>
        <begin position="33"/>
        <end position="40"/>
    </location>
    <ligand>
        <name>ATP</name>
        <dbReference type="ChEBI" id="CHEBI:30616"/>
    </ligand>
</feature>
<evidence type="ECO:0000256" key="7">
    <source>
        <dbReference type="ARBA" id="ARBA00022840"/>
    </source>
</evidence>
<feature type="active site" evidence="8">
    <location>
        <position position="62"/>
    </location>
</feature>
<dbReference type="OrthoDB" id="1770at2759"/>
<dbReference type="GO" id="GO:0071816">
    <property type="term" value="P:tail-anchored membrane protein insertion into ER membrane"/>
    <property type="evidence" value="ECO:0007669"/>
    <property type="project" value="TreeGrafter"/>
</dbReference>
<evidence type="ECO:0000313" key="10">
    <source>
        <dbReference type="EMBL" id="VVC28484.1"/>
    </source>
</evidence>
<evidence type="ECO:0000313" key="11">
    <source>
        <dbReference type="Proteomes" id="UP000325440"/>
    </source>
</evidence>
<protein>
    <recommendedName>
        <fullName evidence="8">ATPase ASNA1 homolog</fullName>
        <ecNumber evidence="8">3.6.-.-</ecNumber>
    </recommendedName>
    <alternativeName>
        <fullName evidence="8">Arsenical pump-driving ATPase homolog</fullName>
    </alternativeName>
    <alternativeName>
        <fullName evidence="8">Arsenite-stimulated ATPase</fullName>
    </alternativeName>
</protein>
<keyword evidence="5 8" id="KW-0378">Hydrolase</keyword>
<dbReference type="HAMAP" id="MF_03112">
    <property type="entry name" value="Asna1_Get3"/>
    <property type="match status" value="1"/>
</dbReference>
<comment type="similarity">
    <text evidence="1 8">Belongs to the arsA ATPase family.</text>
</comment>
<dbReference type="EMBL" id="CABPRJ010000481">
    <property type="protein sequence ID" value="VVC28484.1"/>
    <property type="molecule type" value="Genomic_DNA"/>
</dbReference>
<keyword evidence="4 8" id="KW-0547">Nucleotide-binding</keyword>
<dbReference type="Pfam" id="PF02374">
    <property type="entry name" value="ArsA_ATPase"/>
    <property type="match status" value="1"/>
</dbReference>
<organism evidence="10 11">
    <name type="scientific">Cinara cedri</name>
    <dbReference type="NCBI Taxonomy" id="506608"/>
    <lineage>
        <taxon>Eukaryota</taxon>
        <taxon>Metazoa</taxon>
        <taxon>Ecdysozoa</taxon>
        <taxon>Arthropoda</taxon>
        <taxon>Hexapoda</taxon>
        <taxon>Insecta</taxon>
        <taxon>Pterygota</taxon>
        <taxon>Neoptera</taxon>
        <taxon>Paraneoptera</taxon>
        <taxon>Hemiptera</taxon>
        <taxon>Sternorrhyncha</taxon>
        <taxon>Aphidomorpha</taxon>
        <taxon>Aphidoidea</taxon>
        <taxon>Aphididae</taxon>
        <taxon>Lachninae</taxon>
        <taxon>Cinara</taxon>
    </lineage>
</organism>
<dbReference type="PANTHER" id="PTHR10803:SF3">
    <property type="entry name" value="ATPASE GET3"/>
    <property type="match status" value="1"/>
</dbReference>
<evidence type="ECO:0000256" key="1">
    <source>
        <dbReference type="ARBA" id="ARBA00011040"/>
    </source>
</evidence>
<keyword evidence="11" id="KW-1185">Reference proteome</keyword>
<feature type="binding site" evidence="8">
    <location>
        <position position="239"/>
    </location>
    <ligand>
        <name>ATP</name>
        <dbReference type="ChEBI" id="CHEBI:30616"/>
    </ligand>
</feature>
<dbReference type="InterPro" id="IPR016300">
    <property type="entry name" value="ATPase_ArsA/GET3"/>
</dbReference>
<evidence type="ECO:0000256" key="6">
    <source>
        <dbReference type="ARBA" id="ARBA00022824"/>
    </source>
</evidence>
<dbReference type="SUPFAM" id="SSF52540">
    <property type="entry name" value="P-loop containing nucleoside triphosphate hydrolases"/>
    <property type="match status" value="1"/>
</dbReference>
<dbReference type="GO" id="GO:0043529">
    <property type="term" value="C:GET complex"/>
    <property type="evidence" value="ECO:0007669"/>
    <property type="project" value="TreeGrafter"/>
</dbReference>
<comment type="function">
    <text evidence="8">ATPase required for the post-translational delivery of tail-anchored (TA) proteins to the endoplasmic reticulum. Recognizes and selectively binds the transmembrane domain of TA proteins in the cytosol. This complex then targets to the endoplasmic reticulum by membrane-bound receptors, where the tail-anchored protein is released for insertion. This process is regulated by ATP binding and hydrolysis. ATP binding drives the homodimer towards the closed dimer state, facilitating recognition of newly synthesized TA membrane proteins. ATP hydrolysis is required for insertion. Subsequently, the homodimer reverts towards the open dimer state, lowering its affinity for the membrane-bound receptor, and returning it to the cytosol to initiate a new round of targeting.</text>
</comment>
<dbReference type="PANTHER" id="PTHR10803">
    <property type="entry name" value="ARSENICAL PUMP-DRIVING ATPASE ARSENITE-TRANSLOCATING ATPASE"/>
    <property type="match status" value="1"/>
</dbReference>
<evidence type="ECO:0000259" key="9">
    <source>
        <dbReference type="Pfam" id="PF02374"/>
    </source>
</evidence>
<dbReference type="Proteomes" id="UP000325440">
    <property type="component" value="Unassembled WGS sequence"/>
</dbReference>
<dbReference type="InterPro" id="IPR025723">
    <property type="entry name" value="ArsA/GET3_ATPase-like"/>
</dbReference>
<evidence type="ECO:0000256" key="3">
    <source>
        <dbReference type="ARBA" id="ARBA00022490"/>
    </source>
</evidence>
<accession>A0A5E4MAQ6</accession>
<keyword evidence="8" id="KW-0862">Zinc</keyword>
<dbReference type="InterPro" id="IPR027542">
    <property type="entry name" value="ATPase_ArsA/GET3_euk"/>
</dbReference>
<evidence type="ECO:0000256" key="5">
    <source>
        <dbReference type="ARBA" id="ARBA00022801"/>
    </source>
</evidence>
<evidence type="ECO:0000256" key="8">
    <source>
        <dbReference type="HAMAP-Rule" id="MF_03112"/>
    </source>
</evidence>
<keyword evidence="6 8" id="KW-0256">Endoplasmic reticulum</keyword>
<reference evidence="10 11" key="1">
    <citation type="submission" date="2019-08" db="EMBL/GenBank/DDBJ databases">
        <authorList>
            <person name="Alioto T."/>
            <person name="Alioto T."/>
            <person name="Gomez Garrido J."/>
        </authorList>
    </citation>
    <scope>NUCLEOTIDE SEQUENCE [LARGE SCALE GENOMIC DNA]</scope>
</reference>
<evidence type="ECO:0000256" key="4">
    <source>
        <dbReference type="ARBA" id="ARBA00022741"/>
    </source>
</evidence>
<proteinExistence type="inferred from homology"/>
<name>A0A5E4MAQ6_9HEMI</name>
<dbReference type="InterPro" id="IPR027417">
    <property type="entry name" value="P-loop_NTPase"/>
</dbReference>
<keyword evidence="8" id="KW-0479">Metal-binding</keyword>
<dbReference type="FunFam" id="3.40.50.300:FF:000235">
    <property type="entry name" value="ATPase ASNA1"/>
    <property type="match status" value="1"/>
</dbReference>
<keyword evidence="7 8" id="KW-0067">ATP-binding</keyword>
<keyword evidence="3 8" id="KW-0963">Cytoplasm</keyword>
<comment type="subunit">
    <text evidence="8">Homodimer.</text>
</comment>
<comment type="subcellular location">
    <subcellularLocation>
        <location evidence="8">Cytoplasm</location>
    </subcellularLocation>
    <subcellularLocation>
        <location evidence="8">Endoplasmic reticulum</location>
    </subcellularLocation>
</comment>
<keyword evidence="2 8" id="KW-0813">Transport</keyword>
<sequence length="340" mass="38183">MDHCDIIDDEQLEPTLQNVISQTTLKWIFVGGKGGVGKTTCSCSLAIQLASVRESVLLLSTDPAHNISDAFGQRFTKVPTKVEGFNNLFAMEVDPDVSNGNEHLFEQNDESDIMRLGRSILRDVVGAFPGIDESMSYAQVMKLVKNMNFSVVVLDTAPTGHTLRLLTFPLAMEKAIVKLLDLKNRVGPYLSQVSMLFGGGINLEDISQQLEELLATIKTINEQFKDPDQTTFICVCIAEFLSLYETERLVQELTKNGIDTHNIIVNQLYINNGDSDPNCKKCSSRRALQHTYLDQIYDLYIDFHITKLPLLEKEVRGVTDITEFSKYLIFPNYAFKKSVP</sequence>
<dbReference type="GO" id="GO:0016887">
    <property type="term" value="F:ATP hydrolysis activity"/>
    <property type="evidence" value="ECO:0007669"/>
    <property type="project" value="InterPro"/>
</dbReference>
<feature type="binding site" evidence="8">
    <location>
        <position position="282"/>
    </location>
    <ligand>
        <name>Zn(2+)</name>
        <dbReference type="ChEBI" id="CHEBI:29105"/>
        <note>ligand shared between dimeric partners</note>
    </ligand>
</feature>
<feature type="binding site" evidence="8">
    <location>
        <position position="266"/>
    </location>
    <ligand>
        <name>ATP</name>
        <dbReference type="ChEBI" id="CHEBI:30616"/>
    </ligand>
</feature>